<dbReference type="Gene3D" id="1.25.40.10">
    <property type="entry name" value="Tetratricopeptide repeat domain"/>
    <property type="match status" value="1"/>
</dbReference>
<evidence type="ECO:0000313" key="3">
    <source>
        <dbReference type="Proteomes" id="UP001457282"/>
    </source>
</evidence>
<dbReference type="InterPro" id="IPR002885">
    <property type="entry name" value="PPR_rpt"/>
</dbReference>
<dbReference type="InterPro" id="IPR046960">
    <property type="entry name" value="PPR_At4g14850-like_plant"/>
</dbReference>
<evidence type="ECO:0000256" key="1">
    <source>
        <dbReference type="ARBA" id="ARBA00022737"/>
    </source>
</evidence>
<protein>
    <recommendedName>
        <fullName evidence="4">Pentatricopeptide repeat-containing protein</fullName>
    </recommendedName>
</protein>
<name>A0AAW1YKL8_RUBAR</name>
<evidence type="ECO:0000313" key="2">
    <source>
        <dbReference type="EMBL" id="KAK9949168.1"/>
    </source>
</evidence>
<dbReference type="PANTHER" id="PTHR47926:SF533">
    <property type="entry name" value="DYW DOMAIN-CONTAINING PROTEIN"/>
    <property type="match status" value="1"/>
</dbReference>
<gene>
    <name evidence="2" type="ORF">M0R45_004703</name>
</gene>
<comment type="caution">
    <text evidence="2">The sequence shown here is derived from an EMBL/GenBank/DDBJ whole genome shotgun (WGS) entry which is preliminary data.</text>
</comment>
<sequence>MNQLSWTFHSFHNFLKTCIAERDLFTGEALHALYFKSLIPSSTYIYNHFILLYSKCGRLSSAWNAFDHTQDPNVFSFNAIIAAYAKESQTRIAHQLFHEIPAYAERGETEQPLGLFTGMRDGFTISAVIRSCCDDIGLIRQLHSLIVLEGFDSYVSVNNALLTYYSKNGFLPSWRRRSVFSMSREK</sequence>
<dbReference type="Proteomes" id="UP001457282">
    <property type="component" value="Unassembled WGS sequence"/>
</dbReference>
<keyword evidence="1" id="KW-0677">Repeat</keyword>
<dbReference type="AlphaFoldDB" id="A0AAW1YKL8"/>
<dbReference type="Pfam" id="PF01535">
    <property type="entry name" value="PPR"/>
    <property type="match status" value="2"/>
</dbReference>
<evidence type="ECO:0008006" key="4">
    <source>
        <dbReference type="Google" id="ProtNLM"/>
    </source>
</evidence>
<proteinExistence type="predicted"/>
<accession>A0AAW1YKL8</accession>
<organism evidence="2 3">
    <name type="scientific">Rubus argutus</name>
    <name type="common">Southern blackberry</name>
    <dbReference type="NCBI Taxonomy" id="59490"/>
    <lineage>
        <taxon>Eukaryota</taxon>
        <taxon>Viridiplantae</taxon>
        <taxon>Streptophyta</taxon>
        <taxon>Embryophyta</taxon>
        <taxon>Tracheophyta</taxon>
        <taxon>Spermatophyta</taxon>
        <taxon>Magnoliopsida</taxon>
        <taxon>eudicotyledons</taxon>
        <taxon>Gunneridae</taxon>
        <taxon>Pentapetalae</taxon>
        <taxon>rosids</taxon>
        <taxon>fabids</taxon>
        <taxon>Rosales</taxon>
        <taxon>Rosaceae</taxon>
        <taxon>Rosoideae</taxon>
        <taxon>Rosoideae incertae sedis</taxon>
        <taxon>Rubus</taxon>
    </lineage>
</organism>
<dbReference type="EMBL" id="JBEDUW010000001">
    <property type="protein sequence ID" value="KAK9949168.1"/>
    <property type="molecule type" value="Genomic_DNA"/>
</dbReference>
<keyword evidence="3" id="KW-1185">Reference proteome</keyword>
<dbReference type="GO" id="GO:0009451">
    <property type="term" value="P:RNA modification"/>
    <property type="evidence" value="ECO:0007669"/>
    <property type="project" value="InterPro"/>
</dbReference>
<dbReference type="InterPro" id="IPR011990">
    <property type="entry name" value="TPR-like_helical_dom_sf"/>
</dbReference>
<dbReference type="PANTHER" id="PTHR47926">
    <property type="entry name" value="PENTATRICOPEPTIDE REPEAT-CONTAINING PROTEIN"/>
    <property type="match status" value="1"/>
</dbReference>
<dbReference type="GO" id="GO:0003723">
    <property type="term" value="F:RNA binding"/>
    <property type="evidence" value="ECO:0007669"/>
    <property type="project" value="InterPro"/>
</dbReference>
<reference evidence="2 3" key="1">
    <citation type="journal article" date="2023" name="G3 (Bethesda)">
        <title>A chromosome-length genome assembly and annotation of blackberry (Rubus argutus, cv. 'Hillquist').</title>
        <authorList>
            <person name="Bruna T."/>
            <person name="Aryal R."/>
            <person name="Dudchenko O."/>
            <person name="Sargent D.J."/>
            <person name="Mead D."/>
            <person name="Buti M."/>
            <person name="Cavallini A."/>
            <person name="Hytonen T."/>
            <person name="Andres J."/>
            <person name="Pham M."/>
            <person name="Weisz D."/>
            <person name="Mascagni F."/>
            <person name="Usai G."/>
            <person name="Natali L."/>
            <person name="Bassil N."/>
            <person name="Fernandez G.E."/>
            <person name="Lomsadze A."/>
            <person name="Armour M."/>
            <person name="Olukolu B."/>
            <person name="Poorten T."/>
            <person name="Britton C."/>
            <person name="Davik J."/>
            <person name="Ashrafi H."/>
            <person name="Aiden E.L."/>
            <person name="Borodovsky M."/>
            <person name="Worthington M."/>
        </authorList>
    </citation>
    <scope>NUCLEOTIDE SEQUENCE [LARGE SCALE GENOMIC DNA]</scope>
    <source>
        <strain evidence="2">PI 553951</strain>
    </source>
</reference>